<dbReference type="RefSeq" id="WP_123666748.1">
    <property type="nucleotide sequence ID" value="NZ_RJKE01000001.1"/>
</dbReference>
<dbReference type="PRINTS" id="PR00385">
    <property type="entry name" value="P450"/>
</dbReference>
<proteinExistence type="inferred from homology"/>
<dbReference type="Gene3D" id="1.10.630.10">
    <property type="entry name" value="Cytochrome P450"/>
    <property type="match status" value="1"/>
</dbReference>
<evidence type="ECO:0000256" key="4">
    <source>
        <dbReference type="ARBA" id="ARBA00023002"/>
    </source>
</evidence>
<dbReference type="InterPro" id="IPR002397">
    <property type="entry name" value="Cyt_P450_B"/>
</dbReference>
<accession>A0A3N1D1Q4</accession>
<dbReference type="GO" id="GO:0004497">
    <property type="term" value="F:monooxygenase activity"/>
    <property type="evidence" value="ECO:0007669"/>
    <property type="project" value="UniProtKB-KW"/>
</dbReference>
<name>A0A3N1D1Q4_9ACTN</name>
<dbReference type="InterPro" id="IPR001128">
    <property type="entry name" value="Cyt_P450"/>
</dbReference>
<comment type="similarity">
    <text evidence="1 7">Belongs to the cytochrome P450 family.</text>
</comment>
<keyword evidence="9" id="KW-1185">Reference proteome</keyword>
<dbReference type="EMBL" id="RJKE01000001">
    <property type="protein sequence ID" value="ROO87464.1"/>
    <property type="molecule type" value="Genomic_DNA"/>
</dbReference>
<evidence type="ECO:0000256" key="5">
    <source>
        <dbReference type="ARBA" id="ARBA00023004"/>
    </source>
</evidence>
<dbReference type="OrthoDB" id="3599725at2"/>
<comment type="caution">
    <text evidence="8">The sequence shown here is derived from an EMBL/GenBank/DDBJ whole genome shotgun (WGS) entry which is preliminary data.</text>
</comment>
<keyword evidence="5 7" id="KW-0408">Iron</keyword>
<keyword evidence="4 7" id="KW-0560">Oxidoreductase</keyword>
<evidence type="ECO:0000313" key="8">
    <source>
        <dbReference type="EMBL" id="ROO87464.1"/>
    </source>
</evidence>
<protein>
    <submittedName>
        <fullName evidence="8">Cytochrome P450</fullName>
    </submittedName>
</protein>
<dbReference type="InterPro" id="IPR036396">
    <property type="entry name" value="Cyt_P450_sf"/>
</dbReference>
<dbReference type="PANTHER" id="PTHR46696:SF6">
    <property type="entry name" value="P450, PUTATIVE (EUROFUNG)-RELATED"/>
    <property type="match status" value="1"/>
</dbReference>
<dbReference type="GO" id="GO:0020037">
    <property type="term" value="F:heme binding"/>
    <property type="evidence" value="ECO:0007669"/>
    <property type="project" value="InterPro"/>
</dbReference>
<dbReference type="FunFam" id="1.10.630.10:FF:000018">
    <property type="entry name" value="Cytochrome P450 monooxygenase"/>
    <property type="match status" value="1"/>
</dbReference>
<keyword evidence="2 7" id="KW-0349">Heme</keyword>
<sequence length="401" mass="45326">MSPTQENTAGCPVHTYSPLELRPMGEWTQFYDELQAEAPVIKNTFAQGYYVLTRHEDILAAYQDHETFSTEAVTVLEPNPTYKWIPHMIGGDEHRQWRRELGPFFSPRAIEKLDDSVRATAREIIDSIAAAGSCDLVEDFALRFPTAIFLKLMGLPEKDVDQFMRWEDDLNHSLGDPEEVTRRRLAAMQAVRAYFLTLIEDRRVNPQDDLITQALAFEVDGRPVTDDELQSYCQFMFMAGLDTVAAALGYFFHHFATHQEDRQRIVDDPALIPSAIEELLRATAFVIPSRKVTKDIEVAGCPIAAGSMVQLPLKMSSRDGAAFEDPTEIRLDRTPNNHLAFGAGPHRCLGSHLARRELRIALEEWHKTIPEYRLGEGAEIVEFGRSSGLNTVPLVWDAQRA</sequence>
<evidence type="ECO:0000256" key="7">
    <source>
        <dbReference type="RuleBase" id="RU000461"/>
    </source>
</evidence>
<dbReference type="SUPFAM" id="SSF48264">
    <property type="entry name" value="Cytochrome P450"/>
    <property type="match status" value="1"/>
</dbReference>
<dbReference type="PANTHER" id="PTHR46696">
    <property type="entry name" value="P450, PUTATIVE (EUROFUNG)-RELATED"/>
    <property type="match status" value="1"/>
</dbReference>
<dbReference type="AlphaFoldDB" id="A0A3N1D1Q4"/>
<dbReference type="CDD" id="cd11035">
    <property type="entry name" value="P450cam-like"/>
    <property type="match status" value="1"/>
</dbReference>
<dbReference type="PRINTS" id="PR00359">
    <property type="entry name" value="BP450"/>
</dbReference>
<reference evidence="8 9" key="1">
    <citation type="submission" date="2018-11" db="EMBL/GenBank/DDBJ databases">
        <title>Sequencing the genomes of 1000 actinobacteria strains.</title>
        <authorList>
            <person name="Klenk H.-P."/>
        </authorList>
    </citation>
    <scope>NUCLEOTIDE SEQUENCE [LARGE SCALE GENOMIC DNA]</scope>
    <source>
        <strain evidence="8 9">DSM 44254</strain>
    </source>
</reference>
<evidence type="ECO:0000256" key="6">
    <source>
        <dbReference type="ARBA" id="ARBA00023033"/>
    </source>
</evidence>
<evidence type="ECO:0000313" key="9">
    <source>
        <dbReference type="Proteomes" id="UP000272400"/>
    </source>
</evidence>
<dbReference type="Proteomes" id="UP000272400">
    <property type="component" value="Unassembled WGS sequence"/>
</dbReference>
<dbReference type="Pfam" id="PF00067">
    <property type="entry name" value="p450"/>
    <property type="match status" value="1"/>
</dbReference>
<organism evidence="8 9">
    <name type="scientific">Actinocorallia herbida</name>
    <dbReference type="NCBI Taxonomy" id="58109"/>
    <lineage>
        <taxon>Bacteria</taxon>
        <taxon>Bacillati</taxon>
        <taxon>Actinomycetota</taxon>
        <taxon>Actinomycetes</taxon>
        <taxon>Streptosporangiales</taxon>
        <taxon>Thermomonosporaceae</taxon>
        <taxon>Actinocorallia</taxon>
    </lineage>
</organism>
<evidence type="ECO:0000256" key="3">
    <source>
        <dbReference type="ARBA" id="ARBA00022723"/>
    </source>
</evidence>
<dbReference type="InterPro" id="IPR017972">
    <property type="entry name" value="Cyt_P450_CS"/>
</dbReference>
<dbReference type="GO" id="GO:0016705">
    <property type="term" value="F:oxidoreductase activity, acting on paired donors, with incorporation or reduction of molecular oxygen"/>
    <property type="evidence" value="ECO:0007669"/>
    <property type="project" value="InterPro"/>
</dbReference>
<evidence type="ECO:0000256" key="1">
    <source>
        <dbReference type="ARBA" id="ARBA00010617"/>
    </source>
</evidence>
<dbReference type="PROSITE" id="PS00086">
    <property type="entry name" value="CYTOCHROME_P450"/>
    <property type="match status" value="1"/>
</dbReference>
<gene>
    <name evidence="8" type="ORF">EDD29_5072</name>
</gene>
<dbReference type="GO" id="GO:0005506">
    <property type="term" value="F:iron ion binding"/>
    <property type="evidence" value="ECO:0007669"/>
    <property type="project" value="InterPro"/>
</dbReference>
<keyword evidence="3 7" id="KW-0479">Metal-binding</keyword>
<keyword evidence="6 7" id="KW-0503">Monooxygenase</keyword>
<evidence type="ECO:0000256" key="2">
    <source>
        <dbReference type="ARBA" id="ARBA00022617"/>
    </source>
</evidence>